<evidence type="ECO:0000259" key="1">
    <source>
        <dbReference type="Pfam" id="PF09848"/>
    </source>
</evidence>
<gene>
    <name evidence="2" type="ORF">DIS17_09895</name>
</gene>
<dbReference type="Pfam" id="PF09848">
    <property type="entry name" value="SLFN-g3_helicase"/>
    <property type="match status" value="1"/>
</dbReference>
<evidence type="ECO:0000313" key="2">
    <source>
        <dbReference type="EMBL" id="TOZ02863.1"/>
    </source>
</evidence>
<accession>A0AAJ5K4R1</accession>
<dbReference type="EMBL" id="QFDK01000011">
    <property type="protein sequence ID" value="TOZ02863.1"/>
    <property type="molecule type" value="Genomic_DNA"/>
</dbReference>
<protein>
    <recommendedName>
        <fullName evidence="1">Schlafen group 3-like DNA/RNA helicase domain-containing protein</fullName>
    </recommendedName>
</protein>
<feature type="domain" description="Schlafen group 3-like DNA/RNA helicase" evidence="1">
    <location>
        <begin position="11"/>
        <end position="107"/>
    </location>
</feature>
<proteinExistence type="predicted"/>
<reference evidence="2" key="1">
    <citation type="submission" date="2018-05" db="EMBL/GenBank/DDBJ databases">
        <title>Genome Comparison of Lactic Acid Bacteria Isolated from non-Wheat Sourdough.</title>
        <authorList>
            <person name="Rice T."/>
            <person name="Axel C."/>
            <person name="Lynch K.M."/>
            <person name="Benz C."/>
            <person name="Arendt E.K."/>
            <person name="Coffey A."/>
        </authorList>
    </citation>
    <scope>NUCLEOTIDE SEQUENCE</scope>
    <source>
        <strain evidence="2">TR055</strain>
    </source>
</reference>
<organism evidence="2 3">
    <name type="scientific">Levilactobacillus brevis</name>
    <name type="common">Lactobacillus brevis</name>
    <dbReference type="NCBI Taxonomy" id="1580"/>
    <lineage>
        <taxon>Bacteria</taxon>
        <taxon>Bacillati</taxon>
        <taxon>Bacillota</taxon>
        <taxon>Bacilli</taxon>
        <taxon>Lactobacillales</taxon>
        <taxon>Lactobacillaceae</taxon>
        <taxon>Levilactobacillus</taxon>
    </lineage>
</organism>
<dbReference type="InterPro" id="IPR018647">
    <property type="entry name" value="SLFN_3-like_DNA/RNA_helicase"/>
</dbReference>
<dbReference type="AlphaFoldDB" id="A0AAJ5K4R1"/>
<name>A0AAJ5K4R1_LEVBR</name>
<sequence length="120" mass="13452">MPLAEEQKGQSKHLAWAEQHQTIGEVGSTYTVQGFDLNYNGVIIGPSVKYRNGKIIFDPADSQNRNAIRKRTLDNNQRVYVSDELLSNELNVLLTRGVNGLYIYAVDDELRKALCGAAKR</sequence>
<dbReference type="Proteomes" id="UP000785759">
    <property type="component" value="Unassembled WGS sequence"/>
</dbReference>
<comment type="caution">
    <text evidence="2">The sequence shown here is derived from an EMBL/GenBank/DDBJ whole genome shotgun (WGS) entry which is preliminary data.</text>
</comment>
<evidence type="ECO:0000313" key="3">
    <source>
        <dbReference type="Proteomes" id="UP000785759"/>
    </source>
</evidence>